<evidence type="ECO:0000256" key="1">
    <source>
        <dbReference type="SAM" id="MobiDB-lite"/>
    </source>
</evidence>
<dbReference type="Proteomes" id="UP000000768">
    <property type="component" value="Chromosome 5"/>
</dbReference>
<gene>
    <name evidence="2" type="ORF">SORBI_3005G122900</name>
</gene>
<dbReference type="AlphaFoldDB" id="A0A1B6PRZ1"/>
<evidence type="ECO:0000313" key="3">
    <source>
        <dbReference type="Proteomes" id="UP000000768"/>
    </source>
</evidence>
<proteinExistence type="predicted"/>
<protein>
    <submittedName>
        <fullName evidence="2">Uncharacterized protein</fullName>
    </submittedName>
</protein>
<evidence type="ECO:0000313" key="2">
    <source>
        <dbReference type="EMBL" id="KXG28437.1"/>
    </source>
</evidence>
<accession>A0A1B6PRZ1</accession>
<feature type="compositionally biased region" description="Polar residues" evidence="1">
    <location>
        <begin position="42"/>
        <end position="51"/>
    </location>
</feature>
<dbReference type="InParanoid" id="A0A1B6PRZ1"/>
<feature type="region of interest" description="Disordered" evidence="1">
    <location>
        <begin position="1"/>
        <end position="72"/>
    </location>
</feature>
<keyword evidence="3" id="KW-1185">Reference proteome</keyword>
<dbReference type="EMBL" id="CM000764">
    <property type="protein sequence ID" value="KXG28437.1"/>
    <property type="molecule type" value="Genomic_DNA"/>
</dbReference>
<reference evidence="3" key="2">
    <citation type="journal article" date="2018" name="Plant J.">
        <title>The Sorghum bicolor reference genome: improved assembly, gene annotations, a transcriptome atlas, and signatures of genome organization.</title>
        <authorList>
            <person name="McCormick R.F."/>
            <person name="Truong S.K."/>
            <person name="Sreedasyam A."/>
            <person name="Jenkins J."/>
            <person name="Shu S."/>
            <person name="Sims D."/>
            <person name="Kennedy M."/>
            <person name="Amirebrahimi M."/>
            <person name="Weers B.D."/>
            <person name="McKinley B."/>
            <person name="Mattison A."/>
            <person name="Morishige D.T."/>
            <person name="Grimwood J."/>
            <person name="Schmutz J."/>
            <person name="Mullet J.E."/>
        </authorList>
    </citation>
    <scope>NUCLEOTIDE SEQUENCE [LARGE SCALE GENOMIC DNA]</scope>
    <source>
        <strain evidence="3">cv. BTx623</strain>
    </source>
</reference>
<organism evidence="2 3">
    <name type="scientific">Sorghum bicolor</name>
    <name type="common">Sorghum</name>
    <name type="synonym">Sorghum vulgare</name>
    <dbReference type="NCBI Taxonomy" id="4558"/>
    <lineage>
        <taxon>Eukaryota</taxon>
        <taxon>Viridiplantae</taxon>
        <taxon>Streptophyta</taxon>
        <taxon>Embryophyta</taxon>
        <taxon>Tracheophyta</taxon>
        <taxon>Spermatophyta</taxon>
        <taxon>Magnoliopsida</taxon>
        <taxon>Liliopsida</taxon>
        <taxon>Poales</taxon>
        <taxon>Poaceae</taxon>
        <taxon>PACMAD clade</taxon>
        <taxon>Panicoideae</taxon>
        <taxon>Andropogonodae</taxon>
        <taxon>Andropogoneae</taxon>
        <taxon>Sorghinae</taxon>
        <taxon>Sorghum</taxon>
    </lineage>
</organism>
<dbReference type="Gramene" id="KXG28437">
    <property type="protein sequence ID" value="KXG28437"/>
    <property type="gene ID" value="SORBI_3005G122900"/>
</dbReference>
<reference evidence="2 3" key="1">
    <citation type="journal article" date="2009" name="Nature">
        <title>The Sorghum bicolor genome and the diversification of grasses.</title>
        <authorList>
            <person name="Paterson A.H."/>
            <person name="Bowers J.E."/>
            <person name="Bruggmann R."/>
            <person name="Dubchak I."/>
            <person name="Grimwood J."/>
            <person name="Gundlach H."/>
            <person name="Haberer G."/>
            <person name="Hellsten U."/>
            <person name="Mitros T."/>
            <person name="Poliakov A."/>
            <person name="Schmutz J."/>
            <person name="Spannagl M."/>
            <person name="Tang H."/>
            <person name="Wang X."/>
            <person name="Wicker T."/>
            <person name="Bharti A.K."/>
            <person name="Chapman J."/>
            <person name="Feltus F.A."/>
            <person name="Gowik U."/>
            <person name="Grigoriev I.V."/>
            <person name="Lyons E."/>
            <person name="Maher C.A."/>
            <person name="Martis M."/>
            <person name="Narechania A."/>
            <person name="Otillar R.P."/>
            <person name="Penning B.W."/>
            <person name="Salamov A.A."/>
            <person name="Wang Y."/>
            <person name="Zhang L."/>
            <person name="Carpita N.C."/>
            <person name="Freeling M."/>
            <person name="Gingle A.R."/>
            <person name="Hash C.T."/>
            <person name="Keller B."/>
            <person name="Klein P."/>
            <person name="Kresovich S."/>
            <person name="McCann M.C."/>
            <person name="Ming R."/>
            <person name="Peterson D.G."/>
            <person name="Mehboob-ur-Rahman"/>
            <person name="Ware D."/>
            <person name="Westhoff P."/>
            <person name="Mayer K.F."/>
            <person name="Messing J."/>
            <person name="Rokhsar D.S."/>
        </authorList>
    </citation>
    <scope>NUCLEOTIDE SEQUENCE [LARGE SCALE GENOMIC DNA]</scope>
    <source>
        <strain evidence="3">cv. BTx623</strain>
    </source>
</reference>
<name>A0A1B6PRZ1_SORBI</name>
<sequence length="72" mass="7762">MRLKGERLRRLAGRPRPPLVALSSTVHPSHGTGSPHAHRQSRPQPASSAEQAPTGADLRMPPPLVLCSHLPH</sequence>